<evidence type="ECO:0000313" key="4">
    <source>
        <dbReference type="Proteomes" id="UP001248536"/>
    </source>
</evidence>
<dbReference type="EMBL" id="JAMQCP010000005">
    <property type="protein sequence ID" value="MDS0255767.1"/>
    <property type="molecule type" value="Genomic_DNA"/>
</dbReference>
<reference evidence="1" key="2">
    <citation type="submission" date="2020-09" db="EMBL/GenBank/DDBJ databases">
        <authorList>
            <person name="Sun Q."/>
            <person name="Ohkuma M."/>
        </authorList>
    </citation>
    <scope>NUCLEOTIDE SEQUENCE</scope>
    <source>
        <strain evidence="1">JCM 15759</strain>
    </source>
</reference>
<dbReference type="RefSeq" id="WP_005532782.1">
    <property type="nucleotide sequence ID" value="NZ_BAABDY010000005.1"/>
</dbReference>
<name>A0A830FRR4_HALAR</name>
<proteinExistence type="predicted"/>
<organism evidence="1 3">
    <name type="scientific">Haloarcula argentinensis</name>
    <dbReference type="NCBI Taxonomy" id="43776"/>
    <lineage>
        <taxon>Archaea</taxon>
        <taxon>Methanobacteriati</taxon>
        <taxon>Methanobacteriota</taxon>
        <taxon>Stenosarchaea group</taxon>
        <taxon>Halobacteria</taxon>
        <taxon>Halobacteriales</taxon>
        <taxon>Haloarculaceae</taxon>
        <taxon>Haloarcula</taxon>
    </lineage>
</organism>
<dbReference type="EMBL" id="BMON01000006">
    <property type="protein sequence ID" value="GGM51323.1"/>
    <property type="molecule type" value="Genomic_DNA"/>
</dbReference>
<evidence type="ECO:0000313" key="2">
    <source>
        <dbReference type="EMBL" id="MDS0255767.1"/>
    </source>
</evidence>
<dbReference type="OrthoDB" id="240994at2157"/>
<protein>
    <submittedName>
        <fullName evidence="1">Uncharacterized protein</fullName>
    </submittedName>
</protein>
<sequence length="120" mass="13270">MANPYADGSIVMDATTTDSTEYLQFDPDGLPGERWLHRRDQFDATADEEEIRDEYALPESESITVAIVDVPADVAIRIGTIGTLHGRTGGADLVELREFESVPEAWIRDSVPLDTMLESD</sequence>
<gene>
    <name evidence="1" type="ORF">GCM10009006_35630</name>
    <name evidence="2" type="ORF">NC662_18840</name>
</gene>
<reference evidence="2 4" key="3">
    <citation type="submission" date="2022-06" db="EMBL/GenBank/DDBJ databases">
        <title>Haloarcula sp. a new haloarchaeum isolate from saline soil.</title>
        <authorList>
            <person name="Strakova D."/>
            <person name="Galisteo C."/>
            <person name="Sanchez-Porro C."/>
            <person name="Ventosa A."/>
        </authorList>
    </citation>
    <scope>NUCLEOTIDE SEQUENCE [LARGE SCALE GENOMIC DNA]</scope>
    <source>
        <strain evidence="2 4">JCM 15760</strain>
    </source>
</reference>
<reference evidence="1" key="1">
    <citation type="journal article" date="2014" name="Int. J. Syst. Evol. Microbiol.">
        <title>Complete genome sequence of Corynebacterium casei LMG S-19264T (=DSM 44701T), isolated from a smear-ripened cheese.</title>
        <authorList>
            <consortium name="US DOE Joint Genome Institute (JGI-PGF)"/>
            <person name="Walter F."/>
            <person name="Albersmeier A."/>
            <person name="Kalinowski J."/>
            <person name="Ruckert C."/>
        </authorList>
    </citation>
    <scope>NUCLEOTIDE SEQUENCE</scope>
    <source>
        <strain evidence="1">JCM 15759</strain>
    </source>
</reference>
<accession>A0A830FRR4</accession>
<comment type="caution">
    <text evidence="1">The sequence shown here is derived from an EMBL/GenBank/DDBJ whole genome shotgun (WGS) entry which is preliminary data.</text>
</comment>
<evidence type="ECO:0000313" key="3">
    <source>
        <dbReference type="Proteomes" id="UP000656367"/>
    </source>
</evidence>
<dbReference type="Proteomes" id="UP000656367">
    <property type="component" value="Unassembled WGS sequence"/>
</dbReference>
<dbReference type="Proteomes" id="UP001248536">
    <property type="component" value="Unassembled WGS sequence"/>
</dbReference>
<keyword evidence="4" id="KW-1185">Reference proteome</keyword>
<evidence type="ECO:0000313" key="1">
    <source>
        <dbReference type="EMBL" id="GGM51323.1"/>
    </source>
</evidence>
<dbReference type="AlphaFoldDB" id="A0A830FRR4"/>